<organism evidence="1 2">
    <name type="scientific">Inconstantimicrobium mannanitabidum</name>
    <dbReference type="NCBI Taxonomy" id="1604901"/>
    <lineage>
        <taxon>Bacteria</taxon>
        <taxon>Bacillati</taxon>
        <taxon>Bacillota</taxon>
        <taxon>Clostridia</taxon>
        <taxon>Eubacteriales</taxon>
        <taxon>Clostridiaceae</taxon>
        <taxon>Inconstantimicrobium</taxon>
    </lineage>
</organism>
<gene>
    <name evidence="1" type="ORF">rsdtw13_06160</name>
</gene>
<comment type="caution">
    <text evidence="1">The sequence shown here is derived from an EMBL/GenBank/DDBJ whole genome shotgun (WGS) entry which is preliminary data.</text>
</comment>
<evidence type="ECO:0000313" key="1">
    <source>
        <dbReference type="EMBL" id="GKX65358.1"/>
    </source>
</evidence>
<evidence type="ECO:0000313" key="2">
    <source>
        <dbReference type="Proteomes" id="UP001058074"/>
    </source>
</evidence>
<reference evidence="1" key="1">
    <citation type="journal article" date="2025" name="Int. J. Syst. Evol. Microbiol.">
        <title>Inconstantimicrobium mannanitabidum sp. nov., a novel member of the family Clostridiaceae isolated from anoxic soil under the treatment of reductive soil disinfestation.</title>
        <authorList>
            <person name="Ueki A."/>
            <person name="Tonouchi A."/>
            <person name="Honma S."/>
            <person name="Kaku N."/>
            <person name="Ueki K."/>
        </authorList>
    </citation>
    <scope>NUCLEOTIDE SEQUENCE</scope>
    <source>
        <strain evidence="1">TW13</strain>
    </source>
</reference>
<keyword evidence="2" id="KW-1185">Reference proteome</keyword>
<dbReference type="Proteomes" id="UP001058074">
    <property type="component" value="Unassembled WGS sequence"/>
</dbReference>
<proteinExistence type="predicted"/>
<name>A0ACB5R838_9CLOT</name>
<dbReference type="EMBL" id="BROD01000001">
    <property type="protein sequence ID" value="GKX65358.1"/>
    <property type="molecule type" value="Genomic_DNA"/>
</dbReference>
<protein>
    <submittedName>
        <fullName evidence="1">Uncharacterized protein</fullName>
    </submittedName>
</protein>
<accession>A0ACB5R838</accession>
<sequence>MNTLLAGFKGKNNSAKILLDLINPRNKVNKLYLENDFSICKNQLELQIKAVNYDYVIVFGQKPVTKAICIETTAKGQQYDYQTNYEYASLVECLKFNNCKVKLSNNPGNYLCNYVYFSGLEYIIKNNLNTKLLFVHTPYLKNIISIDVVGKIFSQYIDDMMEG</sequence>